<dbReference type="Pfam" id="PF02518">
    <property type="entry name" value="HATPase_c"/>
    <property type="match status" value="1"/>
</dbReference>
<evidence type="ECO:0000256" key="1">
    <source>
        <dbReference type="ARBA" id="ARBA00000085"/>
    </source>
</evidence>
<dbReference type="EC" id="2.7.13.3" evidence="2"/>
<dbReference type="Gene3D" id="3.30.565.10">
    <property type="entry name" value="Histidine kinase-like ATPase, C-terminal domain"/>
    <property type="match status" value="1"/>
</dbReference>
<dbReference type="PROSITE" id="PS50109">
    <property type="entry name" value="HIS_KIN"/>
    <property type="match status" value="1"/>
</dbReference>
<feature type="non-terminal residue" evidence="7">
    <location>
        <position position="1"/>
    </location>
</feature>
<dbReference type="SUPFAM" id="SSF55874">
    <property type="entry name" value="ATPase domain of HSP90 chaperone/DNA topoisomerase II/histidine kinase"/>
    <property type="match status" value="1"/>
</dbReference>
<keyword evidence="3" id="KW-0808">Transferase</keyword>
<dbReference type="GO" id="GO:0000160">
    <property type="term" value="P:phosphorelay signal transduction system"/>
    <property type="evidence" value="ECO:0007669"/>
    <property type="project" value="UniProtKB-KW"/>
</dbReference>
<accession>A0A932GQB7</accession>
<dbReference type="AlphaFoldDB" id="A0A932GQB7"/>
<evidence type="ECO:0000313" key="8">
    <source>
        <dbReference type="Proteomes" id="UP000741360"/>
    </source>
</evidence>
<organism evidence="7 8">
    <name type="scientific">Tectimicrobiota bacterium</name>
    <dbReference type="NCBI Taxonomy" id="2528274"/>
    <lineage>
        <taxon>Bacteria</taxon>
        <taxon>Pseudomonadati</taxon>
        <taxon>Nitrospinota/Tectimicrobiota group</taxon>
        <taxon>Candidatus Tectimicrobiota</taxon>
    </lineage>
</organism>
<evidence type="ECO:0000256" key="3">
    <source>
        <dbReference type="ARBA" id="ARBA00022679"/>
    </source>
</evidence>
<gene>
    <name evidence="7" type="ORF">HYY65_10160</name>
</gene>
<dbReference type="CDD" id="cd16917">
    <property type="entry name" value="HATPase_UhpB-NarQ-NarX-like"/>
    <property type="match status" value="1"/>
</dbReference>
<feature type="domain" description="Histidine kinase" evidence="6">
    <location>
        <begin position="1"/>
        <end position="144"/>
    </location>
</feature>
<comment type="catalytic activity">
    <reaction evidence="1">
        <text>ATP + protein L-histidine = ADP + protein N-phospho-L-histidine.</text>
        <dbReference type="EC" id="2.7.13.3"/>
    </reaction>
</comment>
<dbReference type="SMART" id="SM00387">
    <property type="entry name" value="HATPase_c"/>
    <property type="match status" value="1"/>
</dbReference>
<keyword evidence="4 7" id="KW-0418">Kinase</keyword>
<evidence type="ECO:0000256" key="2">
    <source>
        <dbReference type="ARBA" id="ARBA00012438"/>
    </source>
</evidence>
<name>A0A932GQB7_UNCTE</name>
<dbReference type="InterPro" id="IPR005467">
    <property type="entry name" value="His_kinase_dom"/>
</dbReference>
<comment type="caution">
    <text evidence="7">The sequence shown here is derived from an EMBL/GenBank/DDBJ whole genome shotgun (WGS) entry which is preliminary data.</text>
</comment>
<evidence type="ECO:0000256" key="5">
    <source>
        <dbReference type="ARBA" id="ARBA00023012"/>
    </source>
</evidence>
<dbReference type="Proteomes" id="UP000741360">
    <property type="component" value="Unassembled WGS sequence"/>
</dbReference>
<protein>
    <recommendedName>
        <fullName evidence="2">histidine kinase</fullName>
        <ecNumber evidence="2">2.7.13.3</ecNumber>
    </recommendedName>
</protein>
<evidence type="ECO:0000256" key="4">
    <source>
        <dbReference type="ARBA" id="ARBA00022777"/>
    </source>
</evidence>
<keyword evidence="5" id="KW-0902">Two-component regulatory system</keyword>
<dbReference type="PANTHER" id="PTHR24421">
    <property type="entry name" value="NITRATE/NITRITE SENSOR PROTEIN NARX-RELATED"/>
    <property type="match status" value="1"/>
</dbReference>
<dbReference type="EMBL" id="JACPSX010000193">
    <property type="protein sequence ID" value="MBI3015403.1"/>
    <property type="molecule type" value="Genomic_DNA"/>
</dbReference>
<dbReference type="InterPro" id="IPR050482">
    <property type="entry name" value="Sensor_HK_TwoCompSys"/>
</dbReference>
<proteinExistence type="predicted"/>
<dbReference type="GO" id="GO:0004673">
    <property type="term" value="F:protein histidine kinase activity"/>
    <property type="evidence" value="ECO:0007669"/>
    <property type="project" value="UniProtKB-EC"/>
</dbReference>
<sequence>IFGLRTIVSRSLGLIPTLTEYLHEFSAQTGIQVSLNVLDEKGTRLTPTAEVQLIRIIQESLTNVRKHARSSSAIIRFDYKDGKGRIFIEDNGGGFEPSVHGKASSLHFGLQTMKERAQAAGGKLEIQSDPASGTQIIVTLPVIP</sequence>
<dbReference type="PANTHER" id="PTHR24421:SF10">
    <property type="entry name" value="NITRATE_NITRITE SENSOR PROTEIN NARQ"/>
    <property type="match status" value="1"/>
</dbReference>
<dbReference type="InterPro" id="IPR003594">
    <property type="entry name" value="HATPase_dom"/>
</dbReference>
<evidence type="ECO:0000259" key="6">
    <source>
        <dbReference type="PROSITE" id="PS50109"/>
    </source>
</evidence>
<reference evidence="7" key="1">
    <citation type="submission" date="2020-07" db="EMBL/GenBank/DDBJ databases">
        <title>Huge and variable diversity of episymbiotic CPR bacteria and DPANN archaea in groundwater ecosystems.</title>
        <authorList>
            <person name="He C.Y."/>
            <person name="Keren R."/>
            <person name="Whittaker M."/>
            <person name="Farag I.F."/>
            <person name="Doudna J."/>
            <person name="Cate J.H.D."/>
            <person name="Banfield J.F."/>
        </authorList>
    </citation>
    <scope>NUCLEOTIDE SEQUENCE</scope>
    <source>
        <strain evidence="7">NC_groundwater_717_Ag_S-0.2um_59_8</strain>
    </source>
</reference>
<dbReference type="InterPro" id="IPR036890">
    <property type="entry name" value="HATPase_C_sf"/>
</dbReference>
<evidence type="ECO:0000313" key="7">
    <source>
        <dbReference type="EMBL" id="MBI3015403.1"/>
    </source>
</evidence>